<gene>
    <name evidence="1" type="ORF">A8708_31700</name>
</gene>
<dbReference type="EMBL" id="LYPB01000023">
    <property type="protein sequence ID" value="OAS25124.1"/>
    <property type="molecule type" value="Genomic_DNA"/>
</dbReference>
<keyword evidence="2" id="KW-1185">Reference proteome</keyword>
<dbReference type="Proteomes" id="UP000078454">
    <property type="component" value="Unassembled WGS sequence"/>
</dbReference>
<evidence type="ECO:0000313" key="2">
    <source>
        <dbReference type="Proteomes" id="UP000078454"/>
    </source>
</evidence>
<organism evidence="1 2">
    <name type="scientific">Paenibacillus oryzisoli</name>
    <dbReference type="NCBI Taxonomy" id="1850517"/>
    <lineage>
        <taxon>Bacteria</taxon>
        <taxon>Bacillati</taxon>
        <taxon>Bacillota</taxon>
        <taxon>Bacilli</taxon>
        <taxon>Bacillales</taxon>
        <taxon>Paenibacillaceae</taxon>
        <taxon>Paenibacillus</taxon>
    </lineage>
</organism>
<protein>
    <submittedName>
        <fullName evidence="1">Uncharacterized protein</fullName>
    </submittedName>
</protein>
<dbReference type="AlphaFoldDB" id="A0A198AU96"/>
<comment type="caution">
    <text evidence="1">The sequence shown here is derived from an EMBL/GenBank/DDBJ whole genome shotgun (WGS) entry which is preliminary data.</text>
</comment>
<name>A0A198AU96_9BACL</name>
<dbReference type="RefSeq" id="WP_068661520.1">
    <property type="nucleotide sequence ID" value="NZ_LYPB01000023.1"/>
</dbReference>
<evidence type="ECO:0000313" key="1">
    <source>
        <dbReference type="EMBL" id="OAS25124.1"/>
    </source>
</evidence>
<reference evidence="1 2" key="1">
    <citation type="submission" date="2016-05" db="EMBL/GenBank/DDBJ databases">
        <title>Paenibacillus sp. 1ZS3-15 nov., isolated from the rhizosphere soil.</title>
        <authorList>
            <person name="Zhang X.X."/>
            <person name="Zhang J."/>
        </authorList>
    </citation>
    <scope>NUCLEOTIDE SEQUENCE [LARGE SCALE GENOMIC DNA]</scope>
    <source>
        <strain evidence="1 2">1ZS3-15</strain>
    </source>
</reference>
<accession>A0A198AU96</accession>
<proteinExistence type="predicted"/>
<sequence>MVIIRPGYMRMVVTSKKPFPESLRVTFQISNHNLISFFGIGQIYPLQQTLHVKSYRIAALIVSWIQYLCYVLEWK</sequence>